<sequence length="194" mass="21862">MGRRWLYILSFMVMILSGATIAYCLVEQHGLNQQLDKTTQQISQVKANHTKTSKQTVHYVNAAEKKPYDVMTDFFKDMYGYKNGKDYLVKRQSAVKLIDTERISDGALKKLYSTGIDSAGQNMITTLGQKSQVTAVNIYRTNGLDAGYQVLVTYQVTNNSTPTPKTGSAWYEVKVDQFSNKISELKKVGTTYKL</sequence>
<gene>
    <name evidence="2" type="ORF">JK167_13295</name>
</gene>
<evidence type="ECO:0000313" key="3">
    <source>
        <dbReference type="Proteomes" id="UP000676478"/>
    </source>
</evidence>
<dbReference type="AlphaFoldDB" id="A0AA41JUR5"/>
<reference evidence="2" key="2">
    <citation type="submission" date="2022-09" db="EMBL/GenBank/DDBJ databases">
        <title>Genome-inferred correspondence between phylogeny and metabolic traits in the wild Drosophila gut microbiome.</title>
        <authorList>
            <person name="Bueno E."/>
            <person name="Blow F."/>
            <person name="Douglas A.E."/>
        </authorList>
    </citation>
    <scope>NUCLEOTIDE SEQUENCE</scope>
    <source>
        <strain evidence="2">Dm-2019-70</strain>
    </source>
</reference>
<feature type="transmembrane region" description="Helical" evidence="1">
    <location>
        <begin position="6"/>
        <end position="26"/>
    </location>
</feature>
<keyword evidence="1" id="KW-0472">Membrane</keyword>
<evidence type="ECO:0000313" key="2">
    <source>
        <dbReference type="EMBL" id="MBS1011781.1"/>
    </source>
</evidence>
<protein>
    <submittedName>
        <fullName evidence="2">Uncharacterized protein</fullName>
    </submittedName>
</protein>
<name>A0AA41JUR5_LEVBR</name>
<dbReference type="RefSeq" id="WP_211756881.1">
    <property type="nucleotide sequence ID" value="NZ_JAERKF010000026.1"/>
</dbReference>
<evidence type="ECO:0000256" key="1">
    <source>
        <dbReference type="SAM" id="Phobius"/>
    </source>
</evidence>
<organism evidence="2 3">
    <name type="scientific">Levilactobacillus brevis</name>
    <name type="common">Lactobacillus brevis</name>
    <dbReference type="NCBI Taxonomy" id="1580"/>
    <lineage>
        <taxon>Bacteria</taxon>
        <taxon>Bacillati</taxon>
        <taxon>Bacillota</taxon>
        <taxon>Bacilli</taxon>
        <taxon>Lactobacillales</taxon>
        <taxon>Lactobacillaceae</taxon>
        <taxon>Levilactobacillus</taxon>
    </lineage>
</organism>
<proteinExistence type="predicted"/>
<comment type="caution">
    <text evidence="2">The sequence shown here is derived from an EMBL/GenBank/DDBJ whole genome shotgun (WGS) entry which is preliminary data.</text>
</comment>
<dbReference type="Proteomes" id="UP000676478">
    <property type="component" value="Unassembled WGS sequence"/>
</dbReference>
<accession>A0AA41JUR5</accession>
<reference evidence="2" key="1">
    <citation type="submission" date="2020-12" db="EMBL/GenBank/DDBJ databases">
        <authorList>
            <person name="Mcmullen J.G."/>
        </authorList>
    </citation>
    <scope>NUCLEOTIDE SEQUENCE</scope>
    <source>
        <strain evidence="2">Dm-2019-70</strain>
    </source>
</reference>
<keyword evidence="1" id="KW-0812">Transmembrane</keyword>
<keyword evidence="1" id="KW-1133">Transmembrane helix</keyword>
<dbReference type="EMBL" id="JAERKF010000026">
    <property type="protein sequence ID" value="MBS1011781.1"/>
    <property type="molecule type" value="Genomic_DNA"/>
</dbReference>